<dbReference type="Gene3D" id="1.10.3520.10">
    <property type="entry name" value="Glycolipid transfer protein"/>
    <property type="match status" value="1"/>
</dbReference>
<dbReference type="InterPro" id="IPR018247">
    <property type="entry name" value="EF_Hand_1_Ca_BS"/>
</dbReference>
<dbReference type="EMBL" id="DS995701">
    <property type="protein sequence ID" value="EEQ27229.1"/>
    <property type="molecule type" value="Genomic_DNA"/>
</dbReference>
<dbReference type="GO" id="GO:1902387">
    <property type="term" value="F:ceramide 1-phosphate binding"/>
    <property type="evidence" value="ECO:0007669"/>
    <property type="project" value="TreeGrafter"/>
</dbReference>
<dbReference type="Pfam" id="PF08718">
    <property type="entry name" value="GLTP"/>
    <property type="match status" value="1"/>
</dbReference>
<evidence type="ECO:0000256" key="1">
    <source>
        <dbReference type="ARBA" id="ARBA00022448"/>
    </source>
</evidence>
<organism evidence="3 4">
    <name type="scientific">Arthroderma otae (strain ATCC MYA-4605 / CBS 113480)</name>
    <name type="common">Microsporum canis</name>
    <dbReference type="NCBI Taxonomy" id="554155"/>
    <lineage>
        <taxon>Eukaryota</taxon>
        <taxon>Fungi</taxon>
        <taxon>Dikarya</taxon>
        <taxon>Ascomycota</taxon>
        <taxon>Pezizomycotina</taxon>
        <taxon>Eurotiomycetes</taxon>
        <taxon>Eurotiomycetidae</taxon>
        <taxon>Onygenales</taxon>
        <taxon>Arthrodermataceae</taxon>
        <taxon>Microsporum</taxon>
    </lineage>
</organism>
<dbReference type="GO" id="GO:1902388">
    <property type="term" value="F:ceramide 1-phosphate transfer activity"/>
    <property type="evidence" value="ECO:0007669"/>
    <property type="project" value="TreeGrafter"/>
</dbReference>
<dbReference type="SUPFAM" id="SSF110004">
    <property type="entry name" value="Glycolipid transfer protein, GLTP"/>
    <property type="match status" value="1"/>
</dbReference>
<proteinExistence type="predicted"/>
<gene>
    <name evidence="3" type="ORF">MCYG_00117</name>
</gene>
<dbReference type="STRING" id="554155.C5FBP5"/>
<dbReference type="GO" id="GO:0005829">
    <property type="term" value="C:cytosol"/>
    <property type="evidence" value="ECO:0007669"/>
    <property type="project" value="TreeGrafter"/>
</dbReference>
<dbReference type="OMA" id="EMHGAEW"/>
<dbReference type="GeneID" id="9223469"/>
<dbReference type="VEuPathDB" id="FungiDB:MCYG_00117"/>
<dbReference type="PROSITE" id="PS00018">
    <property type="entry name" value="EF_HAND_1"/>
    <property type="match status" value="1"/>
</dbReference>
<dbReference type="InterPro" id="IPR036497">
    <property type="entry name" value="GLTP_sf"/>
</dbReference>
<evidence type="ECO:0000313" key="4">
    <source>
        <dbReference type="Proteomes" id="UP000002035"/>
    </source>
</evidence>
<reference evidence="4" key="1">
    <citation type="journal article" date="2012" name="MBio">
        <title>Comparative genome analysis of Trichophyton rubrum and related dermatophytes reveals candidate genes involved in infection.</title>
        <authorList>
            <person name="Martinez D.A."/>
            <person name="Oliver B.G."/>
            <person name="Graeser Y."/>
            <person name="Goldberg J.M."/>
            <person name="Li W."/>
            <person name="Martinez-Rossi N.M."/>
            <person name="Monod M."/>
            <person name="Shelest E."/>
            <person name="Barton R.C."/>
            <person name="Birch E."/>
            <person name="Brakhage A.A."/>
            <person name="Chen Z."/>
            <person name="Gurr S.J."/>
            <person name="Heiman D."/>
            <person name="Heitman J."/>
            <person name="Kosti I."/>
            <person name="Rossi A."/>
            <person name="Saif S."/>
            <person name="Samalova M."/>
            <person name="Saunders C.W."/>
            <person name="Shea T."/>
            <person name="Summerbell R.C."/>
            <person name="Xu J."/>
            <person name="Young S."/>
            <person name="Zeng Q."/>
            <person name="Birren B.W."/>
            <person name="Cuomo C.A."/>
            <person name="White T.C."/>
        </authorList>
    </citation>
    <scope>NUCLEOTIDE SEQUENCE [LARGE SCALE GENOMIC DNA]</scope>
    <source>
        <strain evidence="4">ATCC MYA-4605 / CBS 113480</strain>
    </source>
</reference>
<dbReference type="HOGENOM" id="CLU_079400_0_0_1"/>
<dbReference type="GO" id="GO:0016020">
    <property type="term" value="C:membrane"/>
    <property type="evidence" value="ECO:0007669"/>
    <property type="project" value="TreeGrafter"/>
</dbReference>
<dbReference type="RefSeq" id="XP_002850013.1">
    <property type="nucleotide sequence ID" value="XM_002849967.1"/>
</dbReference>
<protein>
    <submittedName>
        <fullName evidence="3">Het-c</fullName>
    </submittedName>
</protein>
<dbReference type="OrthoDB" id="205255at2759"/>
<feature type="domain" description="Glycolipid transfer protein" evidence="2">
    <location>
        <begin position="34"/>
        <end position="170"/>
    </location>
</feature>
<dbReference type="PANTHER" id="PTHR10219">
    <property type="entry name" value="GLYCOLIPID TRANSFER PROTEIN-RELATED"/>
    <property type="match status" value="1"/>
</dbReference>
<dbReference type="FunFam" id="1.10.3520.10:FF:000001">
    <property type="entry name" value="Pleckstrin domain-containing family A member 8"/>
    <property type="match status" value="1"/>
</dbReference>
<evidence type="ECO:0000259" key="2">
    <source>
        <dbReference type="Pfam" id="PF08718"/>
    </source>
</evidence>
<dbReference type="PANTHER" id="PTHR10219:SF25">
    <property type="entry name" value="PLECKSTRIN HOMOLOGY DOMAIN-CONTAINING FAMILY A MEMBER 8"/>
    <property type="match status" value="1"/>
</dbReference>
<dbReference type="AlphaFoldDB" id="C5FBP5"/>
<sequence>MASTSVAPEGGTWLDTMKRSFKDVPIDESSDNAISTTEFLEAAESLVKLFDILGSVAFTPVKNDLLGNIKKIRDRQLAAPAESETLQALVTNELKAKQHKATEGTKHSGLDFTAQAFSKNLASDSDELSTSFREAYTNTLKPHHSFVVKPIFSGAMSATPYRKDFYAKLGKDEQQVHAAMRAEIAALEKIVTILNEFLARKECKW</sequence>
<name>C5FBP5_ARTOC</name>
<evidence type="ECO:0000313" key="3">
    <source>
        <dbReference type="EMBL" id="EEQ27229.1"/>
    </source>
</evidence>
<keyword evidence="1" id="KW-0813">Transport</keyword>
<dbReference type="Proteomes" id="UP000002035">
    <property type="component" value="Unassembled WGS sequence"/>
</dbReference>
<keyword evidence="4" id="KW-1185">Reference proteome</keyword>
<accession>C5FBP5</accession>
<dbReference type="InterPro" id="IPR014830">
    <property type="entry name" value="Glycolipid_transfer_prot_dom"/>
</dbReference>
<dbReference type="eggNOG" id="KOG3221">
    <property type="taxonomic scope" value="Eukaryota"/>
</dbReference>